<evidence type="ECO:0000259" key="14">
    <source>
        <dbReference type="PROSITE" id="PS51285"/>
    </source>
</evidence>
<dbReference type="PANTHER" id="PTHR24351">
    <property type="entry name" value="RIBOSOMAL PROTEIN S6 KINASE"/>
    <property type="match status" value="1"/>
</dbReference>
<dbReference type="GO" id="GO:0007010">
    <property type="term" value="P:cytoskeleton organization"/>
    <property type="evidence" value="ECO:0007669"/>
    <property type="project" value="UniProtKB-ARBA"/>
</dbReference>
<evidence type="ECO:0000256" key="3">
    <source>
        <dbReference type="ARBA" id="ARBA00022527"/>
    </source>
</evidence>
<gene>
    <name evidence="15" type="primary">ABSGL_03028.1 scaffold 4097</name>
</gene>
<dbReference type="PROSITE" id="PS51285">
    <property type="entry name" value="AGC_KINASE_CTER"/>
    <property type="match status" value="1"/>
</dbReference>
<dbReference type="Proteomes" id="UP000078561">
    <property type="component" value="Unassembled WGS sequence"/>
</dbReference>
<comment type="catalytic activity">
    <reaction evidence="9">
        <text>L-threonyl-[protein] + ATP = O-phospho-L-threonyl-[protein] + ADP + H(+)</text>
        <dbReference type="Rhea" id="RHEA:46608"/>
        <dbReference type="Rhea" id="RHEA-COMP:11060"/>
        <dbReference type="Rhea" id="RHEA-COMP:11605"/>
        <dbReference type="ChEBI" id="CHEBI:15378"/>
        <dbReference type="ChEBI" id="CHEBI:30013"/>
        <dbReference type="ChEBI" id="CHEBI:30616"/>
        <dbReference type="ChEBI" id="CHEBI:61977"/>
        <dbReference type="ChEBI" id="CHEBI:456216"/>
        <dbReference type="EC" id="2.7.11.1"/>
    </reaction>
</comment>
<dbReference type="FunFam" id="1.10.510.10:FF:000024">
    <property type="entry name" value="Probable serine/threonine-protein kinase cot-1"/>
    <property type="match status" value="1"/>
</dbReference>
<keyword evidence="5" id="KW-0808">Transferase</keyword>
<evidence type="ECO:0000256" key="9">
    <source>
        <dbReference type="ARBA" id="ARBA00047899"/>
    </source>
</evidence>
<dbReference type="PROSITE" id="PS00107">
    <property type="entry name" value="PROTEIN_KINASE_ATP"/>
    <property type="match status" value="1"/>
</dbReference>
<feature type="domain" description="AGC-kinase C-terminal" evidence="14">
    <location>
        <begin position="710"/>
        <end position="820"/>
    </location>
</feature>
<keyword evidence="7" id="KW-0418">Kinase</keyword>
<evidence type="ECO:0000256" key="5">
    <source>
        <dbReference type="ARBA" id="ARBA00022679"/>
    </source>
</evidence>
<dbReference type="InParanoid" id="A0A168LUJ2"/>
<dbReference type="Pfam" id="PF00069">
    <property type="entry name" value="Pkinase"/>
    <property type="match status" value="1"/>
</dbReference>
<dbReference type="AlphaFoldDB" id="A0A168LUJ2"/>
<dbReference type="GO" id="GO:0035091">
    <property type="term" value="F:phosphatidylinositol binding"/>
    <property type="evidence" value="ECO:0007669"/>
    <property type="project" value="InterPro"/>
</dbReference>
<dbReference type="InterPro" id="IPR008271">
    <property type="entry name" value="Ser/Thr_kinase_AS"/>
</dbReference>
<dbReference type="SMART" id="SM00133">
    <property type="entry name" value="S_TK_X"/>
    <property type="match status" value="1"/>
</dbReference>
<dbReference type="CDD" id="cd06093">
    <property type="entry name" value="PX_domain"/>
    <property type="match status" value="1"/>
</dbReference>
<evidence type="ECO:0000256" key="10">
    <source>
        <dbReference type="ARBA" id="ARBA00048679"/>
    </source>
</evidence>
<dbReference type="STRING" id="4829.A0A168LUJ2"/>
<reference evidence="15" key="1">
    <citation type="submission" date="2016-04" db="EMBL/GenBank/DDBJ databases">
        <authorList>
            <person name="Evans L.H."/>
            <person name="Alamgir A."/>
            <person name="Owens N."/>
            <person name="Weber N.D."/>
            <person name="Virtaneva K."/>
            <person name="Barbian K."/>
            <person name="Babar A."/>
            <person name="Rosenke K."/>
        </authorList>
    </citation>
    <scope>NUCLEOTIDE SEQUENCE [LARGE SCALE GENOMIC DNA]</scope>
    <source>
        <strain evidence="15">CBS 101.48</strain>
    </source>
</reference>
<feature type="binding site" evidence="11">
    <location>
        <position position="447"/>
    </location>
    <ligand>
        <name>ATP</name>
        <dbReference type="ChEBI" id="CHEBI:30616"/>
    </ligand>
</feature>
<protein>
    <recommendedName>
        <fullName evidence="2">non-specific serine/threonine protein kinase</fullName>
        <ecNumber evidence="2">2.7.11.1</ecNumber>
    </recommendedName>
</protein>
<dbReference type="InterPro" id="IPR001683">
    <property type="entry name" value="PX_dom"/>
</dbReference>
<feature type="domain" description="Protein kinase" evidence="13">
    <location>
        <begin position="418"/>
        <end position="709"/>
    </location>
</feature>
<dbReference type="EMBL" id="LT551811">
    <property type="protein sequence ID" value="SAL97531.1"/>
    <property type="molecule type" value="Genomic_DNA"/>
</dbReference>
<feature type="region of interest" description="Disordered" evidence="12">
    <location>
        <begin position="24"/>
        <end position="56"/>
    </location>
</feature>
<feature type="region of interest" description="Disordered" evidence="12">
    <location>
        <begin position="379"/>
        <end position="409"/>
    </location>
</feature>
<accession>A0A168LUJ2</accession>
<dbReference type="SMART" id="SM00220">
    <property type="entry name" value="S_TKc"/>
    <property type="match status" value="1"/>
</dbReference>
<dbReference type="SUPFAM" id="SSF64268">
    <property type="entry name" value="PX domain"/>
    <property type="match status" value="1"/>
</dbReference>
<dbReference type="InterPro" id="IPR036871">
    <property type="entry name" value="PX_dom_sf"/>
</dbReference>
<evidence type="ECO:0000256" key="4">
    <source>
        <dbReference type="ARBA" id="ARBA00022553"/>
    </source>
</evidence>
<dbReference type="Gene3D" id="3.30.200.20">
    <property type="entry name" value="Phosphorylase Kinase, domain 1"/>
    <property type="match status" value="1"/>
</dbReference>
<keyword evidence="4" id="KW-0597">Phosphoprotein</keyword>
<dbReference type="InterPro" id="IPR000719">
    <property type="entry name" value="Prot_kinase_dom"/>
</dbReference>
<dbReference type="InterPro" id="IPR017892">
    <property type="entry name" value="Pkinase_C"/>
</dbReference>
<evidence type="ECO:0000256" key="12">
    <source>
        <dbReference type="SAM" id="MobiDB-lite"/>
    </source>
</evidence>
<dbReference type="GO" id="GO:0005524">
    <property type="term" value="F:ATP binding"/>
    <property type="evidence" value="ECO:0007669"/>
    <property type="project" value="UniProtKB-UniRule"/>
</dbReference>
<dbReference type="GO" id="GO:0004674">
    <property type="term" value="F:protein serine/threonine kinase activity"/>
    <property type="evidence" value="ECO:0007669"/>
    <property type="project" value="UniProtKB-KW"/>
</dbReference>
<dbReference type="Pfam" id="PF00787">
    <property type="entry name" value="PX"/>
    <property type="match status" value="1"/>
</dbReference>
<feature type="region of interest" description="Disordered" evidence="12">
    <location>
        <begin position="310"/>
        <end position="335"/>
    </location>
</feature>
<comment type="catalytic activity">
    <reaction evidence="10">
        <text>L-seryl-[protein] + ATP = O-phospho-L-seryl-[protein] + ADP + H(+)</text>
        <dbReference type="Rhea" id="RHEA:17989"/>
        <dbReference type="Rhea" id="RHEA-COMP:9863"/>
        <dbReference type="Rhea" id="RHEA-COMP:11604"/>
        <dbReference type="ChEBI" id="CHEBI:15378"/>
        <dbReference type="ChEBI" id="CHEBI:29999"/>
        <dbReference type="ChEBI" id="CHEBI:30616"/>
        <dbReference type="ChEBI" id="CHEBI:83421"/>
        <dbReference type="ChEBI" id="CHEBI:456216"/>
        <dbReference type="EC" id="2.7.11.1"/>
    </reaction>
</comment>
<evidence type="ECO:0000313" key="16">
    <source>
        <dbReference type="Proteomes" id="UP000078561"/>
    </source>
</evidence>
<dbReference type="Gene3D" id="1.10.510.10">
    <property type="entry name" value="Transferase(Phosphotransferase) domain 1"/>
    <property type="match status" value="1"/>
</dbReference>
<evidence type="ECO:0000256" key="6">
    <source>
        <dbReference type="ARBA" id="ARBA00022741"/>
    </source>
</evidence>
<evidence type="ECO:0000256" key="11">
    <source>
        <dbReference type="PROSITE-ProRule" id="PRU10141"/>
    </source>
</evidence>
<evidence type="ECO:0000256" key="2">
    <source>
        <dbReference type="ARBA" id="ARBA00012513"/>
    </source>
</evidence>
<feature type="compositionally biased region" description="Low complexity" evidence="12">
    <location>
        <begin position="310"/>
        <end position="320"/>
    </location>
</feature>
<dbReference type="EC" id="2.7.11.1" evidence="2"/>
<evidence type="ECO:0000256" key="1">
    <source>
        <dbReference type="ARBA" id="ARBA00009903"/>
    </source>
</evidence>
<dbReference type="PROSITE" id="PS00108">
    <property type="entry name" value="PROTEIN_KINASE_ST"/>
    <property type="match status" value="1"/>
</dbReference>
<evidence type="ECO:0000256" key="8">
    <source>
        <dbReference type="ARBA" id="ARBA00022840"/>
    </source>
</evidence>
<sequence>MHLLSLKKSTLSLKQSFIRQTHRFSSSTATTSSPKKHDQYQEHHKHPTGKSKPPLSFHQQQHHFDIVVIETSSVLTVTDNSKKKQQQRPLTLFNIIVEDADKHLSLVRFITDIIELDQLFKKYYGVSCKLPPLPILTDSSATKASTTQSSLHIHTLRRLFSKFKSKKKKTNGEKLELWLRSCASHPVLGKSSLLRDFLSPQRDEDNIITKAAIHSLVQQQAFYDQSSAAVAKPSSSSTSSSSSTTTIPTTLHIALTEQQKQQQQQPELDQSPPIKPIHALSTIDESAFSLGADPTDAHYAMSDFVFDPSSSSHYGGMESSLTSSRLMGEDSDDEEDMNKLTSLFPLPPPETSPLNVSSAMSYPLLMSPSKLACCPPLGQERSAPPPRLASTRPIPPTHSEQLAKSRKHQPTRMTLDDLQFLKVLGKGCMGKVILVRHHQSARLYALKAISKEWVITQREIEHAVMERNILSKVSRAHHPFLIKLHHSFQNANQLFLVMDYHVGSDLATQLQLHYYFNPDRCRFYIAEILLGLQELHRLGILYRDLKPENILLAADGHVVLTDFGFSRLFDEGEEEQQYDMLDNNRRLPYHTRTFCGTPHYMSPEIFLSEEYTYAVDYWSLGVVMYEMLLGCTPFDADNDAELYRRVLEDPVDIPENIPPATADLILGLLERNPEDRIGCASFFDSSDSDSDFYHDSMVGQKDIRQHPYFDGLDWSDVYNKRLPAPFVPRLKSDTDVSHFDPDFVKLSPRLSVTHRHEDDLDDLDDDPYGLDPEAYDSKTWANRYNNKYGGGFDDDDDQIPLDQAFIGYSYINEDTCVDTDSLLDEDEDKENHDVAFTHGQHINDDNNSAPLMAHDSTRLVVLEGNHRASHYYDSPCPAIITSPATTVASTPMASSYHYYHQQQQLTVPEKGLSAKPGLPSSSQQLGFSRFQRRHDQQQVRLSSSFTLTSLQSDSDDVVWLQ</sequence>
<evidence type="ECO:0000259" key="13">
    <source>
        <dbReference type="PROSITE" id="PS50011"/>
    </source>
</evidence>
<organism evidence="15">
    <name type="scientific">Absidia glauca</name>
    <name type="common">Pin mould</name>
    <dbReference type="NCBI Taxonomy" id="4829"/>
    <lineage>
        <taxon>Eukaryota</taxon>
        <taxon>Fungi</taxon>
        <taxon>Fungi incertae sedis</taxon>
        <taxon>Mucoromycota</taxon>
        <taxon>Mucoromycotina</taxon>
        <taxon>Mucoromycetes</taxon>
        <taxon>Mucorales</taxon>
        <taxon>Cunninghamellaceae</taxon>
        <taxon>Absidia</taxon>
    </lineage>
</organism>
<comment type="similarity">
    <text evidence="1">Belongs to the protein kinase superfamily. AGC Ser/Thr protein kinase family.</text>
</comment>
<proteinExistence type="inferred from homology"/>
<keyword evidence="3" id="KW-0723">Serine/threonine-protein kinase</keyword>
<dbReference type="Gene3D" id="3.30.1520.10">
    <property type="entry name" value="Phox-like domain"/>
    <property type="match status" value="1"/>
</dbReference>
<name>A0A168LUJ2_ABSGL</name>
<dbReference type="OrthoDB" id="63267at2759"/>
<dbReference type="InterPro" id="IPR017441">
    <property type="entry name" value="Protein_kinase_ATP_BS"/>
</dbReference>
<evidence type="ECO:0000256" key="7">
    <source>
        <dbReference type="ARBA" id="ARBA00022777"/>
    </source>
</evidence>
<dbReference type="InterPro" id="IPR000961">
    <property type="entry name" value="AGC-kinase_C"/>
</dbReference>
<dbReference type="GO" id="GO:0106310">
    <property type="term" value="F:protein serine kinase activity"/>
    <property type="evidence" value="ECO:0007669"/>
    <property type="project" value="RHEA"/>
</dbReference>
<dbReference type="InterPro" id="IPR011009">
    <property type="entry name" value="Kinase-like_dom_sf"/>
</dbReference>
<dbReference type="PROSITE" id="PS50011">
    <property type="entry name" value="PROTEIN_KINASE_DOM"/>
    <property type="match status" value="1"/>
</dbReference>
<keyword evidence="6 11" id="KW-0547">Nucleotide-binding</keyword>
<keyword evidence="16" id="KW-1185">Reference proteome</keyword>
<dbReference type="SUPFAM" id="SSF56112">
    <property type="entry name" value="Protein kinase-like (PK-like)"/>
    <property type="match status" value="1"/>
</dbReference>
<keyword evidence="8 11" id="KW-0067">ATP-binding</keyword>
<dbReference type="Pfam" id="PF00433">
    <property type="entry name" value="Pkinase_C"/>
    <property type="match status" value="1"/>
</dbReference>
<evidence type="ECO:0000313" key="15">
    <source>
        <dbReference type="EMBL" id="SAL97531.1"/>
    </source>
</evidence>